<feature type="transmembrane region" description="Helical" evidence="2">
    <location>
        <begin position="189"/>
        <end position="211"/>
    </location>
</feature>
<name>A0A0H3DCX1_AMYMU</name>
<dbReference type="HOGENOM" id="CLU_020567_0_0_11"/>
<dbReference type="Gene3D" id="3.40.50.300">
    <property type="entry name" value="P-loop containing nucleotide triphosphate hydrolases"/>
    <property type="match status" value="1"/>
</dbReference>
<dbReference type="InterPro" id="IPR027417">
    <property type="entry name" value="P-loop_NTPase"/>
</dbReference>
<dbReference type="RefSeq" id="WP_013227950.1">
    <property type="nucleotide sequence ID" value="NC_014318.1"/>
</dbReference>
<keyword evidence="2" id="KW-0472">Membrane</keyword>
<dbReference type="Proteomes" id="UP000000328">
    <property type="component" value="Chromosome"/>
</dbReference>
<gene>
    <name evidence="3" type="primary">ftsK</name>
    <name evidence="3" type="ordered locus">AMED_6162</name>
</gene>
<feature type="transmembrane region" description="Helical" evidence="2">
    <location>
        <begin position="231"/>
        <end position="254"/>
    </location>
</feature>
<feature type="compositionally biased region" description="Polar residues" evidence="1">
    <location>
        <begin position="18"/>
        <end position="27"/>
    </location>
</feature>
<feature type="region of interest" description="Disordered" evidence="1">
    <location>
        <begin position="1"/>
        <end position="60"/>
    </location>
</feature>
<protein>
    <submittedName>
        <fullName evidence="3">Cell division FtsK/SpoIIIE</fullName>
    </submittedName>
</protein>
<dbReference type="GeneID" id="92873825"/>
<keyword evidence="2" id="KW-0812">Transmembrane</keyword>
<dbReference type="AlphaFoldDB" id="A0A0H3DCX1"/>
<evidence type="ECO:0000256" key="1">
    <source>
        <dbReference type="SAM" id="MobiDB-lite"/>
    </source>
</evidence>
<sequence length="770" mass="83748">MNPTDHTHDDQTTPETTRQSGTESTAGSAGELATIHPLRARPDQQRSTASGAIESGPEVIEGEIVTDEQWRLYTSQKAQMEWRMAEYKRQALWLTTHAKTAATHERTVSTLKFVGRNVLVYPTLGAVTAVKRWRDTHGSSRYERMMRAAELAGDHEKLAEWEARDVTEKQRRHDRAMDWIQSPVQLAKAVALSTLSVAVLLLVLGIILAVAGHGGVLDPIIGVIDAIGFCIWFVITYGMFLTVAGTAGALTYLWNLGRRSQSVPQMFRPASARLVDDVIITPSIVVTALRDLRISELRRKIEQMEDGGAAMLSPIRLAGCGVEFDVHLPSGVDTEEVKRKRRKLAENMGRHEHEVFITTPPSPRTIRVWAADSGALDQPIGPSPLVTDPTITADLYTGRAPWGVDLRGDAVLMALLQCHLLMTGLSKQGKTASLRALALWLVLDPSVGLHIADLKGIGDWRMFKPVAETLIEGPSDSHCIAATELLEWGVEEMERRLLAFDGDKYRNGVPRELTKPGGPFAPIVILVDEAQNAFMNPQVDDQKNPYGGQTNKSRYFMAARKIQNQGRAVNVVLWQGTQDPTDQNLPKLVREGAHIRAALALGTESQSRMAVGDKAVDGGAAPHELRSGLDKGTLVVAGEGVPLPAGQSSMTVRTHFIDGDDAATVIERAVAIRGGAKAEPAQVEAAPQVRDLLDDVAEVIAGADVKATDVGARLRKLAPGYEPYANLTAEKVKEALEAVGVPVRLKQGIITVRARHVANAIADREEQVSD</sequence>
<evidence type="ECO:0000313" key="3">
    <source>
        <dbReference type="EMBL" id="ADJ47898.1"/>
    </source>
</evidence>
<reference evidence="3 4" key="1">
    <citation type="journal article" date="2010" name="Cell Res.">
        <title>Complete genome sequence of the rifamycin SV-producing Amycolatopsis mediterranei U32 revealed its genetic characteristics in phylogeny and metabolism.</title>
        <authorList>
            <person name="Zhao W."/>
            <person name="Zhong Y."/>
            <person name="Yuan H."/>
            <person name="Wang J."/>
            <person name="Zheng H."/>
            <person name="Wang Y."/>
            <person name="Cen X."/>
            <person name="Xu F."/>
            <person name="Bai J."/>
            <person name="Han X."/>
            <person name="Lu G."/>
            <person name="Zhu Y."/>
            <person name="Shao Z."/>
            <person name="Yan H."/>
            <person name="Li C."/>
            <person name="Peng N."/>
            <person name="Zhang Z."/>
            <person name="Zhang Y."/>
            <person name="Lin W."/>
            <person name="Fan Y."/>
            <person name="Qin Z."/>
            <person name="Hu Y."/>
            <person name="Zhu B."/>
            <person name="Wang S."/>
            <person name="Ding X."/>
            <person name="Zhao G.P."/>
        </authorList>
    </citation>
    <scope>NUCLEOTIDE SEQUENCE [LARGE SCALE GENOMIC DNA]</scope>
    <source>
        <strain evidence="4">U-32</strain>
    </source>
</reference>
<keyword evidence="2" id="KW-1133">Transmembrane helix</keyword>
<dbReference type="SUPFAM" id="SSF52540">
    <property type="entry name" value="P-loop containing nucleoside triphosphate hydrolases"/>
    <property type="match status" value="1"/>
</dbReference>
<organism evidence="3 4">
    <name type="scientific">Amycolatopsis mediterranei (strain U-32)</name>
    <dbReference type="NCBI Taxonomy" id="749927"/>
    <lineage>
        <taxon>Bacteria</taxon>
        <taxon>Bacillati</taxon>
        <taxon>Actinomycetota</taxon>
        <taxon>Actinomycetes</taxon>
        <taxon>Pseudonocardiales</taxon>
        <taxon>Pseudonocardiaceae</taxon>
        <taxon>Amycolatopsis</taxon>
    </lineage>
</organism>
<evidence type="ECO:0000313" key="4">
    <source>
        <dbReference type="Proteomes" id="UP000000328"/>
    </source>
</evidence>
<keyword evidence="3" id="KW-0131">Cell cycle</keyword>
<dbReference type="eggNOG" id="COG1674">
    <property type="taxonomic scope" value="Bacteria"/>
</dbReference>
<dbReference type="OrthoDB" id="3315716at2"/>
<keyword evidence="3" id="KW-0132">Cell division</keyword>
<evidence type="ECO:0000256" key="2">
    <source>
        <dbReference type="SAM" id="Phobius"/>
    </source>
</evidence>
<dbReference type="PATRIC" id="fig|749927.5.peg.6408"/>
<feature type="compositionally biased region" description="Basic and acidic residues" evidence="1">
    <location>
        <begin position="1"/>
        <end position="11"/>
    </location>
</feature>
<proteinExistence type="predicted"/>
<dbReference type="GO" id="GO:0051301">
    <property type="term" value="P:cell division"/>
    <property type="evidence" value="ECO:0007669"/>
    <property type="project" value="UniProtKB-KW"/>
</dbReference>
<dbReference type="KEGG" id="amd:AMED_6162"/>
<dbReference type="EMBL" id="CP002000">
    <property type="protein sequence ID" value="ADJ47898.1"/>
    <property type="molecule type" value="Genomic_DNA"/>
</dbReference>
<accession>A0A0H3DCX1</accession>